<feature type="transmembrane region" description="Helical" evidence="1">
    <location>
        <begin position="101"/>
        <end position="121"/>
    </location>
</feature>
<accession>A0A2R5GAK8</accession>
<reference evidence="3 4" key="1">
    <citation type="submission" date="2017-12" db="EMBL/GenBank/DDBJ databases">
        <title>Sequencing, de novo assembly and annotation of complete genome of a new Thraustochytrid species, strain FCC1311.</title>
        <authorList>
            <person name="Sedici K."/>
            <person name="Godart F."/>
            <person name="Aiese Cigliano R."/>
            <person name="Sanseverino W."/>
            <person name="Barakat M."/>
            <person name="Ortet P."/>
            <person name="Marechal E."/>
            <person name="Cagnac O."/>
            <person name="Amato A."/>
        </authorList>
    </citation>
    <scope>NUCLEOTIDE SEQUENCE [LARGE SCALE GENOMIC DNA]</scope>
</reference>
<dbReference type="Proteomes" id="UP000241890">
    <property type="component" value="Unassembled WGS sequence"/>
</dbReference>
<evidence type="ECO:0000256" key="1">
    <source>
        <dbReference type="SAM" id="Phobius"/>
    </source>
</evidence>
<dbReference type="OrthoDB" id="544175at2759"/>
<gene>
    <name evidence="3" type="ORF">FCC1311_035512</name>
</gene>
<dbReference type="PANTHER" id="PTHR46667:SF6">
    <property type="entry name" value="OS01G0185100 PROTEIN"/>
    <property type="match status" value="1"/>
</dbReference>
<evidence type="ECO:0000313" key="3">
    <source>
        <dbReference type="EMBL" id="GBG27329.1"/>
    </source>
</evidence>
<dbReference type="InterPro" id="IPR012458">
    <property type="entry name" value="DUF1664"/>
</dbReference>
<keyword evidence="1" id="KW-0472">Membrane</keyword>
<dbReference type="EMBL" id="BEYU01000029">
    <property type="protein sequence ID" value="GBG27329.1"/>
    <property type="molecule type" value="Genomic_DNA"/>
</dbReference>
<evidence type="ECO:0000313" key="4">
    <source>
        <dbReference type="Proteomes" id="UP000241890"/>
    </source>
</evidence>
<organism evidence="3 4">
    <name type="scientific">Hondaea fermentalgiana</name>
    <dbReference type="NCBI Taxonomy" id="2315210"/>
    <lineage>
        <taxon>Eukaryota</taxon>
        <taxon>Sar</taxon>
        <taxon>Stramenopiles</taxon>
        <taxon>Bigyra</taxon>
        <taxon>Labyrinthulomycetes</taxon>
        <taxon>Thraustochytrida</taxon>
        <taxon>Thraustochytriidae</taxon>
        <taxon>Hondaea</taxon>
    </lineage>
</organism>
<comment type="caution">
    <text evidence="3">The sequence shown here is derived from an EMBL/GenBank/DDBJ whole genome shotgun (WGS) entry which is preliminary data.</text>
</comment>
<name>A0A2R5GAK8_9STRA</name>
<dbReference type="PANTHER" id="PTHR46667">
    <property type="entry name" value="OS05G0182700 PROTEIN"/>
    <property type="match status" value="1"/>
</dbReference>
<proteinExistence type="predicted"/>
<dbReference type="AlphaFoldDB" id="A0A2R5GAK8"/>
<keyword evidence="1" id="KW-1133">Transmembrane helix</keyword>
<protein>
    <recommendedName>
        <fullName evidence="2">DUF1664 domain-containing protein</fullName>
    </recommendedName>
</protein>
<sequence>MSGAAVQISRGALMALSAGAGSLYLYANGPSPLMSAQDIARMAAQMSSANGNGQGAQAASAEQVPAYLKPLADQMAELSTEVARMRIHGQYGHGFAYSQGWGLSWTTIATAGGVGVLFLYMKGYSFADFMYVTKKALAVAVEALEEGIENLGVALEAAKRELSYKLGLLEDKVDETRESLEKKITEEVGDVKKDLGVVGNDVKGISRAQEQVHGLVQSIETQIDSIESRMEGVGDQLNTANRGIYLLCNVVAENMGGAVKGKGGSSNQNSGHPSRGAALYAELVAYTRGAMSNLASTVRGGSSNDGRDDMTVASTGPYLTPGGPAPSSALDVVPSFREMLSANTFRVPSDGALPVEDVQDV</sequence>
<evidence type="ECO:0000259" key="2">
    <source>
        <dbReference type="Pfam" id="PF07889"/>
    </source>
</evidence>
<feature type="domain" description="DUF1664" evidence="2">
    <location>
        <begin position="105"/>
        <end position="221"/>
    </location>
</feature>
<keyword evidence="1" id="KW-0812">Transmembrane</keyword>
<dbReference type="Pfam" id="PF07889">
    <property type="entry name" value="DUF1664"/>
    <property type="match status" value="1"/>
</dbReference>
<keyword evidence="4" id="KW-1185">Reference proteome</keyword>
<dbReference type="InParanoid" id="A0A2R5GAK8"/>